<comment type="caution">
    <text evidence="7">The sequence shown here is derived from an EMBL/GenBank/DDBJ whole genome shotgun (WGS) entry which is preliminary data.</text>
</comment>
<dbReference type="InterPro" id="IPR036010">
    <property type="entry name" value="2Fe-2S_ferredoxin-like_sf"/>
</dbReference>
<feature type="domain" description="2Fe-2S ferredoxin-type" evidence="6">
    <location>
        <begin position="9"/>
        <end position="85"/>
    </location>
</feature>
<protein>
    <submittedName>
        <fullName evidence="7">(2Fe-2S)-binding protein</fullName>
    </submittedName>
</protein>
<evidence type="ECO:0000256" key="2">
    <source>
        <dbReference type="ARBA" id="ARBA00022723"/>
    </source>
</evidence>
<evidence type="ECO:0000256" key="3">
    <source>
        <dbReference type="ARBA" id="ARBA00023002"/>
    </source>
</evidence>
<dbReference type="Pfam" id="PF01799">
    <property type="entry name" value="Fer2_2"/>
    <property type="match status" value="1"/>
</dbReference>
<dbReference type="Pfam" id="PF00111">
    <property type="entry name" value="Fer2"/>
    <property type="match status" value="1"/>
</dbReference>
<gene>
    <name evidence="7" type="ORF">BSZ18_24330</name>
</gene>
<dbReference type="AlphaFoldDB" id="A0A1X3DYA6"/>
<dbReference type="InterPro" id="IPR012675">
    <property type="entry name" value="Beta-grasp_dom_sf"/>
</dbReference>
<dbReference type="GO" id="GO:0051537">
    <property type="term" value="F:2 iron, 2 sulfur cluster binding"/>
    <property type="evidence" value="ECO:0007669"/>
    <property type="project" value="UniProtKB-KW"/>
</dbReference>
<dbReference type="EMBL" id="NAFI01000181">
    <property type="protein sequence ID" value="OSJ05807.1"/>
    <property type="molecule type" value="Genomic_DNA"/>
</dbReference>
<keyword evidence="1" id="KW-0001">2Fe-2S</keyword>
<dbReference type="Gene3D" id="1.10.150.120">
    <property type="entry name" value="[2Fe-2S]-binding domain"/>
    <property type="match status" value="1"/>
</dbReference>
<keyword evidence="4" id="KW-0408">Iron</keyword>
<name>A0A1X3DYA6_9BRAD</name>
<dbReference type="InterPro" id="IPR006058">
    <property type="entry name" value="2Fe2S_fd_BS"/>
</dbReference>
<dbReference type="InterPro" id="IPR001041">
    <property type="entry name" value="2Fe-2S_ferredoxin-type"/>
</dbReference>
<dbReference type="OrthoDB" id="9806714at2"/>
<keyword evidence="2" id="KW-0479">Metal-binding</keyword>
<sequence>MDWANQGTAMANLTINGKTFTLDVEPDTPLLWAIRENAGLTGTKYGCGIAQCGACTVHIDGVATRSCGVSVGEAAGKKITTIEGLASGNALHKVQEAWIAQDVPQCGYCQSGMIMAVAALLSEKPKPTDADIDEAITNICRCGTFQQVREAIHTIASA</sequence>
<evidence type="ECO:0000256" key="1">
    <source>
        <dbReference type="ARBA" id="ARBA00022714"/>
    </source>
</evidence>
<evidence type="ECO:0000313" key="8">
    <source>
        <dbReference type="Proteomes" id="UP000193553"/>
    </source>
</evidence>
<organism evidence="7 8">
    <name type="scientific">Bradyrhizobium canariense</name>
    <dbReference type="NCBI Taxonomy" id="255045"/>
    <lineage>
        <taxon>Bacteria</taxon>
        <taxon>Pseudomonadati</taxon>
        <taxon>Pseudomonadota</taxon>
        <taxon>Alphaproteobacteria</taxon>
        <taxon>Hyphomicrobiales</taxon>
        <taxon>Nitrobacteraceae</taxon>
        <taxon>Bradyrhizobium</taxon>
    </lineage>
</organism>
<dbReference type="PROSITE" id="PS51085">
    <property type="entry name" value="2FE2S_FER_2"/>
    <property type="match status" value="1"/>
</dbReference>
<dbReference type="STRING" id="255045.SAMN05444158_2821"/>
<dbReference type="SUPFAM" id="SSF47741">
    <property type="entry name" value="CO dehydrogenase ISP C-domain like"/>
    <property type="match status" value="1"/>
</dbReference>
<dbReference type="CDD" id="cd00207">
    <property type="entry name" value="fer2"/>
    <property type="match status" value="1"/>
</dbReference>
<dbReference type="InterPro" id="IPR002888">
    <property type="entry name" value="2Fe-2S-bd"/>
</dbReference>
<dbReference type="PANTHER" id="PTHR44379">
    <property type="entry name" value="OXIDOREDUCTASE WITH IRON-SULFUR SUBUNIT"/>
    <property type="match status" value="1"/>
</dbReference>
<dbReference type="FunFam" id="3.10.20.30:FF:000020">
    <property type="entry name" value="Xanthine dehydrogenase iron-sulfur subunit"/>
    <property type="match status" value="1"/>
</dbReference>
<dbReference type="PROSITE" id="PS00197">
    <property type="entry name" value="2FE2S_FER_1"/>
    <property type="match status" value="1"/>
</dbReference>
<evidence type="ECO:0000256" key="4">
    <source>
        <dbReference type="ARBA" id="ARBA00023004"/>
    </source>
</evidence>
<accession>A0A1X3DYA6</accession>
<dbReference type="PANTHER" id="PTHR44379:SF2">
    <property type="entry name" value="BLR6218 PROTEIN"/>
    <property type="match status" value="1"/>
</dbReference>
<reference evidence="7 8" key="1">
    <citation type="submission" date="2017-03" db="EMBL/GenBank/DDBJ databases">
        <title>Whole genome sequences of fourteen strains of Bradyrhizobium canariense and one strain of Bradyrhizobium japonicum isolated from Lupinus (Papilionoideae: Genisteae) species in Algeria.</title>
        <authorList>
            <person name="Crovadore J."/>
            <person name="Chekireb D."/>
            <person name="Brachmann A."/>
            <person name="Chablais R."/>
            <person name="Cochard B."/>
            <person name="Lefort F."/>
        </authorList>
    </citation>
    <scope>NUCLEOTIDE SEQUENCE [LARGE SCALE GENOMIC DNA]</scope>
    <source>
        <strain evidence="7 8">UBMA195</strain>
    </source>
</reference>
<dbReference type="InterPro" id="IPR036884">
    <property type="entry name" value="2Fe-2S-bd_dom_sf"/>
</dbReference>
<keyword evidence="5" id="KW-0411">Iron-sulfur</keyword>
<dbReference type="InterPro" id="IPR051452">
    <property type="entry name" value="Diverse_Oxidoreductases"/>
</dbReference>
<proteinExistence type="predicted"/>
<keyword evidence="3" id="KW-0560">Oxidoreductase</keyword>
<dbReference type="Proteomes" id="UP000193553">
    <property type="component" value="Unassembled WGS sequence"/>
</dbReference>
<evidence type="ECO:0000259" key="6">
    <source>
        <dbReference type="PROSITE" id="PS51085"/>
    </source>
</evidence>
<dbReference type="GO" id="GO:0046872">
    <property type="term" value="F:metal ion binding"/>
    <property type="evidence" value="ECO:0007669"/>
    <property type="project" value="UniProtKB-KW"/>
</dbReference>
<evidence type="ECO:0000256" key="5">
    <source>
        <dbReference type="ARBA" id="ARBA00023014"/>
    </source>
</evidence>
<evidence type="ECO:0000313" key="7">
    <source>
        <dbReference type="EMBL" id="OSJ05807.1"/>
    </source>
</evidence>
<dbReference type="SUPFAM" id="SSF54292">
    <property type="entry name" value="2Fe-2S ferredoxin-like"/>
    <property type="match status" value="1"/>
</dbReference>
<dbReference type="GO" id="GO:0016491">
    <property type="term" value="F:oxidoreductase activity"/>
    <property type="evidence" value="ECO:0007669"/>
    <property type="project" value="UniProtKB-KW"/>
</dbReference>
<dbReference type="Gene3D" id="3.10.20.30">
    <property type="match status" value="1"/>
</dbReference>